<evidence type="ECO:0000256" key="1">
    <source>
        <dbReference type="ARBA" id="ARBA00004123"/>
    </source>
</evidence>
<gene>
    <name evidence="10" type="ORF">E2I00_016403</name>
</gene>
<dbReference type="GO" id="GO:0070236">
    <property type="term" value="P:negative regulation of activation-induced cell death of T cells"/>
    <property type="evidence" value="ECO:0007669"/>
    <property type="project" value="TreeGrafter"/>
</dbReference>
<dbReference type="Proteomes" id="UP000437017">
    <property type="component" value="Unassembled WGS sequence"/>
</dbReference>
<proteinExistence type="inferred from homology"/>
<accession>A0A6A1QD92</accession>
<keyword evidence="6" id="KW-0539">Nucleus</keyword>
<evidence type="ECO:0000313" key="11">
    <source>
        <dbReference type="Proteomes" id="UP000437017"/>
    </source>
</evidence>
<keyword evidence="5" id="KW-0597">Phosphoprotein</keyword>
<feature type="non-terminal residue" evidence="10">
    <location>
        <position position="1"/>
    </location>
</feature>
<dbReference type="PROSITE" id="PS01289">
    <property type="entry name" value="TSC22"/>
    <property type="match status" value="1"/>
</dbReference>
<dbReference type="FunFam" id="1.20.5.490:FF:000002">
    <property type="entry name" value="TSC22 domain family, member 1"/>
    <property type="match status" value="1"/>
</dbReference>
<organism evidence="10 11">
    <name type="scientific">Balaenoptera physalus</name>
    <name type="common">Fin whale</name>
    <name type="synonym">Balaena physalus</name>
    <dbReference type="NCBI Taxonomy" id="9770"/>
    <lineage>
        <taxon>Eukaryota</taxon>
        <taxon>Metazoa</taxon>
        <taxon>Chordata</taxon>
        <taxon>Craniata</taxon>
        <taxon>Vertebrata</taxon>
        <taxon>Euteleostomi</taxon>
        <taxon>Mammalia</taxon>
        <taxon>Eutheria</taxon>
        <taxon>Laurasiatheria</taxon>
        <taxon>Artiodactyla</taxon>
        <taxon>Whippomorpha</taxon>
        <taxon>Cetacea</taxon>
        <taxon>Mysticeti</taxon>
        <taxon>Balaenopteridae</taxon>
        <taxon>Balaenoptera</taxon>
    </lineage>
</organism>
<dbReference type="GO" id="GO:0005634">
    <property type="term" value="C:nucleus"/>
    <property type="evidence" value="ECO:0007669"/>
    <property type="project" value="UniProtKB-SubCell"/>
</dbReference>
<dbReference type="GO" id="GO:0006357">
    <property type="term" value="P:regulation of transcription by RNA polymerase II"/>
    <property type="evidence" value="ECO:0007669"/>
    <property type="project" value="InterPro"/>
</dbReference>
<protein>
    <recommendedName>
        <fullName evidence="7">TSC22 domain family protein 3</fullName>
    </recommendedName>
</protein>
<evidence type="ECO:0000256" key="3">
    <source>
        <dbReference type="ARBA" id="ARBA00007908"/>
    </source>
</evidence>
<dbReference type="InterPro" id="IPR000580">
    <property type="entry name" value="TSC22/Bun"/>
</dbReference>
<comment type="similarity">
    <text evidence="3">Belongs to the TSC-22/Dip/Bun family.</text>
</comment>
<dbReference type="InterPro" id="IPR047862">
    <property type="entry name" value="TSC22/BUN_CS"/>
</dbReference>
<dbReference type="SUPFAM" id="SSF58026">
    <property type="entry name" value="Delta-sleep-inducing peptide immunoreactive peptide"/>
    <property type="match status" value="1"/>
</dbReference>
<evidence type="ECO:0000313" key="10">
    <source>
        <dbReference type="EMBL" id="KAB0405587.1"/>
    </source>
</evidence>
<feature type="compositionally biased region" description="Low complexity" evidence="9">
    <location>
        <begin position="657"/>
        <end position="666"/>
    </location>
</feature>
<keyword evidence="4" id="KW-0963">Cytoplasm</keyword>
<evidence type="ECO:0000256" key="8">
    <source>
        <dbReference type="SAM" id="Coils"/>
    </source>
</evidence>
<comment type="subcellular location">
    <subcellularLocation>
        <location evidence="2">Cytoplasm</location>
    </subcellularLocation>
    <subcellularLocation>
        <location evidence="1">Nucleus</location>
    </subcellularLocation>
</comment>
<evidence type="ECO:0000256" key="7">
    <source>
        <dbReference type="ARBA" id="ARBA00039909"/>
    </source>
</evidence>
<sequence length="666" mass="73581">GLQCDSSGDNNNPGRPTVSNFRQLQEKLVFENLNTDKLNSIMRQDSLEPVLRDPCYLINEGICNRNIDQTMLSILLFFHRLSLLEKRLFLPLLLQPTPLLQGLLYSWEKGCPINEGPGVGLRKEGSLKLTGKERELEQQKGTSLRASGEGGCCYDGCGHPIPVGTQHLHARRPALGLPDAKNGLTLRIASLMAVALCLVWSPDLCKSEGGGAIHLRKITSETGRGMAASSAKDLCICHRRERGYQDCSLGNVIRLPWLLDSNPDQAQHPLPGMLGPQLPILPAGGLYLGCEGARWEAHRQKLRNERRVVNPECNLKNQAKTRNDHFYHGLLITISLKMMCEIHHTTAWQSLSKRTAGHTSLDIIIIKEIFRIIKKVCMNCLFIGFQVHQEPCAASCLVQIHGTWTTSEVTHSIAGPTGESAPEKAVEGQDSQKGEWSALSKWGLVLPVSPSVTGRLFVKLTLDPVWEGAERHTVHCSCHHSVPGFGPNQLLEPLFQDSAPLHHDSSWAPCCPPLPSASSSLFSCPPKSTFWALALQGSSRDPQRTRHFVCLRLSFLLPSFWTSGIFHEAKVKIASGASVVAIDNKIEQAMDLVKNHLMYAVREEVEILKEQIRELVEKNSQLERENTLLKTLASPEQLEKFQSRLSPEEPAPETPEAPEAPGGSAV</sequence>
<dbReference type="OrthoDB" id="8961796at2759"/>
<keyword evidence="8" id="KW-0175">Coiled coil</keyword>
<dbReference type="PANTHER" id="PTHR12348:SF24">
    <property type="entry name" value="TSC22 DOMAIN FAMILY PROTEIN 3"/>
    <property type="match status" value="1"/>
</dbReference>
<dbReference type="CDD" id="cd21940">
    <property type="entry name" value="ZIP_TSC22D3"/>
    <property type="match status" value="1"/>
</dbReference>
<feature type="coiled-coil region" evidence="8">
    <location>
        <begin position="598"/>
        <end position="632"/>
    </location>
</feature>
<feature type="region of interest" description="Disordered" evidence="9">
    <location>
        <begin position="634"/>
        <end position="666"/>
    </location>
</feature>
<dbReference type="GO" id="GO:0005737">
    <property type="term" value="C:cytoplasm"/>
    <property type="evidence" value="ECO:0007669"/>
    <property type="project" value="UniProtKB-SubCell"/>
</dbReference>
<keyword evidence="11" id="KW-1185">Reference proteome</keyword>
<name>A0A6A1QD92_BALPH</name>
<evidence type="ECO:0000256" key="5">
    <source>
        <dbReference type="ARBA" id="ARBA00022553"/>
    </source>
</evidence>
<evidence type="ECO:0000256" key="2">
    <source>
        <dbReference type="ARBA" id="ARBA00004496"/>
    </source>
</evidence>
<evidence type="ECO:0000256" key="6">
    <source>
        <dbReference type="ARBA" id="ARBA00023242"/>
    </source>
</evidence>
<comment type="caution">
    <text evidence="10">The sequence shown here is derived from an EMBL/GenBank/DDBJ whole genome shotgun (WGS) entry which is preliminary data.</text>
</comment>
<dbReference type="Gene3D" id="1.20.5.490">
    <property type="entry name" value="Single helix bin"/>
    <property type="match status" value="1"/>
</dbReference>
<dbReference type="AlphaFoldDB" id="A0A6A1QD92"/>
<evidence type="ECO:0000256" key="9">
    <source>
        <dbReference type="SAM" id="MobiDB-lite"/>
    </source>
</evidence>
<evidence type="ECO:0000256" key="4">
    <source>
        <dbReference type="ARBA" id="ARBA00022490"/>
    </source>
</evidence>
<dbReference type="PANTHER" id="PTHR12348">
    <property type="entry name" value="TSC22"/>
    <property type="match status" value="1"/>
</dbReference>
<dbReference type="EMBL" id="SGJD01000342">
    <property type="protein sequence ID" value="KAB0405587.1"/>
    <property type="molecule type" value="Genomic_DNA"/>
</dbReference>
<dbReference type="Pfam" id="PF01166">
    <property type="entry name" value="TSC22"/>
    <property type="match status" value="1"/>
</dbReference>
<reference evidence="10 11" key="1">
    <citation type="journal article" date="2019" name="PLoS ONE">
        <title>Genomic analyses reveal an absence of contemporary introgressive admixture between fin whales and blue whales, despite known hybrids.</title>
        <authorList>
            <person name="Westbury M.V."/>
            <person name="Petersen B."/>
            <person name="Lorenzen E.D."/>
        </authorList>
    </citation>
    <scope>NUCLEOTIDE SEQUENCE [LARGE SCALE GENOMIC DNA]</scope>
    <source>
        <strain evidence="10">FinWhale-01</strain>
    </source>
</reference>